<evidence type="ECO:0000313" key="5">
    <source>
        <dbReference type="EMBL" id="EJT98524.1"/>
    </source>
</evidence>
<accession>M5FT30</accession>
<feature type="compositionally biased region" description="Low complexity" evidence="3">
    <location>
        <begin position="151"/>
        <end position="169"/>
    </location>
</feature>
<dbReference type="InterPro" id="IPR051488">
    <property type="entry name" value="WD_repeat_striatin"/>
</dbReference>
<feature type="region of interest" description="Disordered" evidence="3">
    <location>
        <begin position="221"/>
        <end position="242"/>
    </location>
</feature>
<dbReference type="STRING" id="1858805.M5FT30"/>
<feature type="domain" description="Striatin N-terminal" evidence="4">
    <location>
        <begin position="67"/>
        <end position="260"/>
    </location>
</feature>
<keyword evidence="6" id="KW-1185">Reference proteome</keyword>
<evidence type="ECO:0000313" key="6">
    <source>
        <dbReference type="Proteomes" id="UP000030653"/>
    </source>
</evidence>
<dbReference type="InterPro" id="IPR013258">
    <property type="entry name" value="Striatin_N"/>
</dbReference>
<evidence type="ECO:0000256" key="2">
    <source>
        <dbReference type="SAM" id="Coils"/>
    </source>
</evidence>
<dbReference type="EMBL" id="JH795873">
    <property type="protein sequence ID" value="EJT98524.1"/>
    <property type="molecule type" value="Genomic_DNA"/>
</dbReference>
<name>M5FT30_DACPD</name>
<dbReference type="Pfam" id="PF08232">
    <property type="entry name" value="Striatin"/>
    <property type="match status" value="1"/>
</dbReference>
<dbReference type="RefSeq" id="XP_040625422.1">
    <property type="nucleotide sequence ID" value="XM_040776635.1"/>
</dbReference>
<feature type="compositionally biased region" description="Gly residues" evidence="3">
    <location>
        <begin position="32"/>
        <end position="42"/>
    </location>
</feature>
<evidence type="ECO:0000259" key="4">
    <source>
        <dbReference type="Pfam" id="PF08232"/>
    </source>
</evidence>
<feature type="region of interest" description="Disordered" evidence="3">
    <location>
        <begin position="1"/>
        <end position="63"/>
    </location>
</feature>
<dbReference type="HOGENOM" id="CLU_807881_0_0_1"/>
<feature type="compositionally biased region" description="Pro residues" evidence="3">
    <location>
        <begin position="50"/>
        <end position="61"/>
    </location>
</feature>
<evidence type="ECO:0000256" key="1">
    <source>
        <dbReference type="ARBA" id="ARBA00023054"/>
    </source>
</evidence>
<evidence type="ECO:0000256" key="3">
    <source>
        <dbReference type="SAM" id="MobiDB-lite"/>
    </source>
</evidence>
<feature type="region of interest" description="Disordered" evidence="3">
    <location>
        <begin position="321"/>
        <end position="344"/>
    </location>
</feature>
<dbReference type="PANTHER" id="PTHR15653">
    <property type="entry name" value="STRIATIN"/>
    <property type="match status" value="1"/>
</dbReference>
<proteinExistence type="predicted"/>
<gene>
    <name evidence="5" type="ORF">DACRYDRAFT_83712</name>
</gene>
<dbReference type="OrthoDB" id="727118at2759"/>
<keyword evidence="1 2" id="KW-0175">Coiled coil</keyword>
<sequence length="344" mass="36264">MQPQPNQGPSPALTSSNGQNVANQQQQLTGPIGNGQQGGIGVGNPSQNIPVPPAPPKPDITPPADLTLAGVLHFLQSEWRRYERDRNEWEIERAELRARVALLEGERRSFDNVKLDLVRRIKMLEYALKSERSKQASSVSAIPANKLASLRTSDPATDSASSSSEAAPASAPPSPRSEPDALPNGPIDPGAKSASSEPSPPKNLSDSKIFSTAQFSKPSLANLNLGNLGGPPPGKDPKSRARSREYLKACLQEVNYLTSSAALNPLPNRALVPAAIPPPLSQAPPVDPALGRPRRSLIGQNVPPAIPQASVMGSISAYSAVPAANTSSTRPEPPRLPELPNGLL</sequence>
<dbReference type="GeneID" id="63691697"/>
<feature type="region of interest" description="Disordered" evidence="3">
    <location>
        <begin position="150"/>
        <end position="207"/>
    </location>
</feature>
<dbReference type="AlphaFoldDB" id="M5FT30"/>
<dbReference type="Proteomes" id="UP000030653">
    <property type="component" value="Unassembled WGS sequence"/>
</dbReference>
<feature type="non-terminal residue" evidence="5">
    <location>
        <position position="1"/>
    </location>
</feature>
<dbReference type="Gene3D" id="1.20.5.300">
    <property type="match status" value="1"/>
</dbReference>
<protein>
    <submittedName>
        <fullName evidence="5">Striatin-domain-containing protein</fullName>
    </submittedName>
</protein>
<dbReference type="PANTHER" id="PTHR15653:SF0">
    <property type="entry name" value="CONNECTOR OF KINASE TO AP-1, ISOFORM E"/>
    <property type="match status" value="1"/>
</dbReference>
<feature type="compositionally biased region" description="Polar residues" evidence="3">
    <location>
        <begin position="1"/>
        <end position="29"/>
    </location>
</feature>
<feature type="coiled-coil region" evidence="2">
    <location>
        <begin position="79"/>
        <end position="106"/>
    </location>
</feature>
<organism evidence="5 6">
    <name type="scientific">Dacryopinax primogenitus (strain DJM 731)</name>
    <name type="common">Brown rot fungus</name>
    <dbReference type="NCBI Taxonomy" id="1858805"/>
    <lineage>
        <taxon>Eukaryota</taxon>
        <taxon>Fungi</taxon>
        <taxon>Dikarya</taxon>
        <taxon>Basidiomycota</taxon>
        <taxon>Agaricomycotina</taxon>
        <taxon>Dacrymycetes</taxon>
        <taxon>Dacrymycetales</taxon>
        <taxon>Dacrymycetaceae</taxon>
        <taxon>Dacryopinax</taxon>
    </lineage>
</organism>
<reference evidence="5 6" key="1">
    <citation type="journal article" date="2012" name="Science">
        <title>The Paleozoic origin of enzymatic lignin decomposition reconstructed from 31 fungal genomes.</title>
        <authorList>
            <person name="Floudas D."/>
            <person name="Binder M."/>
            <person name="Riley R."/>
            <person name="Barry K."/>
            <person name="Blanchette R.A."/>
            <person name="Henrissat B."/>
            <person name="Martinez A.T."/>
            <person name="Otillar R."/>
            <person name="Spatafora J.W."/>
            <person name="Yadav J.S."/>
            <person name="Aerts A."/>
            <person name="Benoit I."/>
            <person name="Boyd A."/>
            <person name="Carlson A."/>
            <person name="Copeland A."/>
            <person name="Coutinho P.M."/>
            <person name="de Vries R.P."/>
            <person name="Ferreira P."/>
            <person name="Findley K."/>
            <person name="Foster B."/>
            <person name="Gaskell J."/>
            <person name="Glotzer D."/>
            <person name="Gorecki P."/>
            <person name="Heitman J."/>
            <person name="Hesse C."/>
            <person name="Hori C."/>
            <person name="Igarashi K."/>
            <person name="Jurgens J.A."/>
            <person name="Kallen N."/>
            <person name="Kersten P."/>
            <person name="Kohler A."/>
            <person name="Kuees U."/>
            <person name="Kumar T.K.A."/>
            <person name="Kuo A."/>
            <person name="LaButti K."/>
            <person name="Larrondo L.F."/>
            <person name="Lindquist E."/>
            <person name="Ling A."/>
            <person name="Lombard V."/>
            <person name="Lucas S."/>
            <person name="Lundell T."/>
            <person name="Martin R."/>
            <person name="McLaughlin D.J."/>
            <person name="Morgenstern I."/>
            <person name="Morin E."/>
            <person name="Murat C."/>
            <person name="Nagy L.G."/>
            <person name="Nolan M."/>
            <person name="Ohm R.A."/>
            <person name="Patyshakuliyeva A."/>
            <person name="Rokas A."/>
            <person name="Ruiz-Duenas F.J."/>
            <person name="Sabat G."/>
            <person name="Salamov A."/>
            <person name="Samejima M."/>
            <person name="Schmutz J."/>
            <person name="Slot J.C."/>
            <person name="St John F."/>
            <person name="Stenlid J."/>
            <person name="Sun H."/>
            <person name="Sun S."/>
            <person name="Syed K."/>
            <person name="Tsang A."/>
            <person name="Wiebenga A."/>
            <person name="Young D."/>
            <person name="Pisabarro A."/>
            <person name="Eastwood D.C."/>
            <person name="Martin F."/>
            <person name="Cullen D."/>
            <person name="Grigoriev I.V."/>
            <person name="Hibbett D.S."/>
        </authorList>
    </citation>
    <scope>NUCLEOTIDE SEQUENCE [LARGE SCALE GENOMIC DNA]</scope>
    <source>
        <strain evidence="5 6">DJM-731 SS1</strain>
    </source>
</reference>